<evidence type="ECO:0000259" key="1">
    <source>
        <dbReference type="Pfam" id="PF02627"/>
    </source>
</evidence>
<sequence length="189" mass="20148">MAPLPDPTDQLDGQDKALFDHMASARAHSDGRAQLGEVYVRMFNNPALAGKVGALGEQLRFNGTLPDDVRELAILRYATRVRAGYEWSHHQRPAMLAGLSADTIAEVTAGGIPAALPDASRAALQVVDAVTAHQSIPADVQDRVVAAYGEAGVVELVLLCGLYAIMSYMVFAFDIPVEEGLPTPPDALR</sequence>
<keyword evidence="3" id="KW-1185">Reference proteome</keyword>
<accession>A0ABT3SAD8</accession>
<dbReference type="RefSeq" id="WP_265995742.1">
    <property type="nucleotide sequence ID" value="NZ_JAPJDN010000004.1"/>
</dbReference>
<comment type="caution">
    <text evidence="2">The sequence shown here is derived from an EMBL/GenBank/DDBJ whole genome shotgun (WGS) entry which is preliminary data.</text>
</comment>
<dbReference type="Pfam" id="PF02627">
    <property type="entry name" value="CMD"/>
    <property type="match status" value="1"/>
</dbReference>
<dbReference type="EMBL" id="JAPJDO010000004">
    <property type="protein sequence ID" value="MCX2936488.1"/>
    <property type="molecule type" value="Genomic_DNA"/>
</dbReference>
<gene>
    <name evidence="2" type="ORF">ORI27_07250</name>
</gene>
<proteinExistence type="predicted"/>
<dbReference type="PANTHER" id="PTHR34846:SF11">
    <property type="entry name" value="4-CARBOXYMUCONOLACTONE DECARBOXYLASE FAMILY PROTEIN (AFU_ORTHOLOGUE AFUA_6G11590)"/>
    <property type="match status" value="1"/>
</dbReference>
<feature type="domain" description="Carboxymuconolactone decarboxylase-like" evidence="1">
    <location>
        <begin position="47"/>
        <end position="128"/>
    </location>
</feature>
<reference evidence="2 3" key="1">
    <citation type="submission" date="2022-11" db="EMBL/GenBank/DDBJ databases">
        <title>Mycobacterium sp. nov.</title>
        <authorList>
            <person name="Papic B."/>
            <person name="Spicic S."/>
            <person name="Duvnjak S."/>
        </authorList>
    </citation>
    <scope>NUCLEOTIDE SEQUENCE [LARGE SCALE GENOMIC DNA]</scope>
    <source>
        <strain evidence="2 3">CVI_P4</strain>
    </source>
</reference>
<dbReference type="Proteomes" id="UP001300745">
    <property type="component" value="Unassembled WGS sequence"/>
</dbReference>
<dbReference type="InterPro" id="IPR003779">
    <property type="entry name" value="CMD-like"/>
</dbReference>
<dbReference type="PANTHER" id="PTHR34846">
    <property type="entry name" value="4-CARBOXYMUCONOLACTONE DECARBOXYLASE FAMILY PROTEIN (AFU_ORTHOLOGUE AFUA_6G11590)"/>
    <property type="match status" value="1"/>
</dbReference>
<name>A0ABT3SAD8_9MYCO</name>
<dbReference type="SUPFAM" id="SSF69118">
    <property type="entry name" value="AhpD-like"/>
    <property type="match status" value="1"/>
</dbReference>
<evidence type="ECO:0000313" key="2">
    <source>
        <dbReference type="EMBL" id="MCX2936488.1"/>
    </source>
</evidence>
<dbReference type="Gene3D" id="1.20.1290.10">
    <property type="entry name" value="AhpD-like"/>
    <property type="match status" value="1"/>
</dbReference>
<evidence type="ECO:0000313" key="3">
    <source>
        <dbReference type="Proteomes" id="UP001300745"/>
    </source>
</evidence>
<dbReference type="InterPro" id="IPR029032">
    <property type="entry name" value="AhpD-like"/>
</dbReference>
<protein>
    <submittedName>
        <fullName evidence="2">Carboxymuconolactone decarboxylase family protein</fullName>
    </submittedName>
</protein>
<organism evidence="2 3">
    <name type="scientific">Mycobacterium pinniadriaticum</name>
    <dbReference type="NCBI Taxonomy" id="2994102"/>
    <lineage>
        <taxon>Bacteria</taxon>
        <taxon>Bacillati</taxon>
        <taxon>Actinomycetota</taxon>
        <taxon>Actinomycetes</taxon>
        <taxon>Mycobacteriales</taxon>
        <taxon>Mycobacteriaceae</taxon>
        <taxon>Mycobacterium</taxon>
    </lineage>
</organism>